<dbReference type="InterPro" id="IPR024096">
    <property type="entry name" value="NO_sig/Golgi_transp_ligand-bd"/>
</dbReference>
<sequence>MYGLLLANFKSYILDTFSEACWHEMVNQTDSDTFDFELTRDYDEQLFPRLVTAAAKVTNNTEDEIKYGCGKSLKRLKSFILSEFSESVWNEVISLAESETFDFELKRNYEEQTFTRIIAAAANVTARTEDEIRYGMGRSFKDFFAFRESAQTIRVIGRYMRDFLNGLDNFHEFLRSTYPQMKPPSFFCMQESRSGITLQYQTIRSGMASFFIGWMEGMSQAYFDLEMKITIVLHANNIFELITIEAKALSGKFTAYVS</sequence>
<dbReference type="SUPFAM" id="SSF111126">
    <property type="entry name" value="Ligand-binding domain in the NO signalling and Golgi transport"/>
    <property type="match status" value="2"/>
</dbReference>
<dbReference type="Proteomes" id="UP000316759">
    <property type="component" value="Unassembled WGS sequence"/>
</dbReference>
<dbReference type="PANTHER" id="PTHR45655:SF13">
    <property type="entry name" value="SOLUBLE GUANYLATE CYCLASE GCY-32-RELATED"/>
    <property type="match status" value="1"/>
</dbReference>
<evidence type="ECO:0000313" key="2">
    <source>
        <dbReference type="EMBL" id="TPP66116.1"/>
    </source>
</evidence>
<name>A0A504Z050_FASGI</name>
<dbReference type="Gene3D" id="3.90.1520.10">
    <property type="entry name" value="H-NOX domain"/>
    <property type="match status" value="2"/>
</dbReference>
<organism evidence="2 3">
    <name type="scientific">Fasciola gigantica</name>
    <name type="common">Giant liver fluke</name>
    <dbReference type="NCBI Taxonomy" id="46835"/>
    <lineage>
        <taxon>Eukaryota</taxon>
        <taxon>Metazoa</taxon>
        <taxon>Spiralia</taxon>
        <taxon>Lophotrochozoa</taxon>
        <taxon>Platyhelminthes</taxon>
        <taxon>Trematoda</taxon>
        <taxon>Digenea</taxon>
        <taxon>Plagiorchiida</taxon>
        <taxon>Echinostomata</taxon>
        <taxon>Echinostomatoidea</taxon>
        <taxon>Fasciolidae</taxon>
        <taxon>Fasciola</taxon>
    </lineage>
</organism>
<dbReference type="GO" id="GO:0020037">
    <property type="term" value="F:heme binding"/>
    <property type="evidence" value="ECO:0007669"/>
    <property type="project" value="InterPro"/>
</dbReference>
<comment type="caution">
    <text evidence="2">The sequence shown here is derived from an EMBL/GenBank/DDBJ whole genome shotgun (WGS) entry which is preliminary data.</text>
</comment>
<evidence type="ECO:0000259" key="1">
    <source>
        <dbReference type="Pfam" id="PF07700"/>
    </source>
</evidence>
<dbReference type="GO" id="GO:0004383">
    <property type="term" value="F:guanylate cyclase activity"/>
    <property type="evidence" value="ECO:0007669"/>
    <property type="project" value="TreeGrafter"/>
</dbReference>
<keyword evidence="3" id="KW-1185">Reference proteome</keyword>
<gene>
    <name evidence="2" type="ORF">FGIG_08950</name>
</gene>
<evidence type="ECO:0000313" key="3">
    <source>
        <dbReference type="Proteomes" id="UP000316759"/>
    </source>
</evidence>
<protein>
    <submittedName>
        <fullName evidence="2">Soluble guanylate cyclase 88E</fullName>
    </submittedName>
</protein>
<dbReference type="AlphaFoldDB" id="A0A504Z050"/>
<reference evidence="2 3" key="1">
    <citation type="submission" date="2019-04" db="EMBL/GenBank/DDBJ databases">
        <title>Annotation for the trematode Fasciola gigantica.</title>
        <authorList>
            <person name="Choi Y.-J."/>
        </authorList>
    </citation>
    <scope>NUCLEOTIDE SEQUENCE [LARGE SCALE GENOMIC DNA]</scope>
    <source>
        <strain evidence="2">Uganda_cow_1</strain>
    </source>
</reference>
<feature type="domain" description="Heme NO-binding" evidence="1">
    <location>
        <begin position="2"/>
        <end position="72"/>
    </location>
</feature>
<dbReference type="Pfam" id="PF07700">
    <property type="entry name" value="HNOB"/>
    <property type="match status" value="2"/>
</dbReference>
<dbReference type="GO" id="GO:0019934">
    <property type="term" value="P:cGMP-mediated signaling"/>
    <property type="evidence" value="ECO:0007669"/>
    <property type="project" value="TreeGrafter"/>
</dbReference>
<dbReference type="EMBL" id="SUNJ01002262">
    <property type="protein sequence ID" value="TPP66116.1"/>
    <property type="molecule type" value="Genomic_DNA"/>
</dbReference>
<feature type="domain" description="Heme NO-binding" evidence="1">
    <location>
        <begin position="74"/>
        <end position="230"/>
    </location>
</feature>
<dbReference type="PANTHER" id="PTHR45655">
    <property type="entry name" value="GUANYLATE CYCLASE SOLUBLE SUBUNIT BETA-2"/>
    <property type="match status" value="1"/>
</dbReference>
<accession>A0A504Z050</accession>
<proteinExistence type="predicted"/>
<dbReference type="InterPro" id="IPR011644">
    <property type="entry name" value="Heme_NO-bd"/>
</dbReference>
<dbReference type="OrthoDB" id="6127067at2759"/>
<dbReference type="GO" id="GO:0008074">
    <property type="term" value="C:guanylate cyclase complex, soluble"/>
    <property type="evidence" value="ECO:0007669"/>
    <property type="project" value="TreeGrafter"/>
</dbReference>
<dbReference type="STRING" id="46835.A0A504Z050"/>
<dbReference type="GO" id="GO:0070482">
    <property type="term" value="P:response to oxygen levels"/>
    <property type="evidence" value="ECO:0007669"/>
    <property type="project" value="TreeGrafter"/>
</dbReference>
<dbReference type="InterPro" id="IPR038158">
    <property type="entry name" value="H-NOX_domain_sf"/>
</dbReference>